<evidence type="ECO:0000313" key="3">
    <source>
        <dbReference type="Proteomes" id="UP001278500"/>
    </source>
</evidence>
<feature type="compositionally biased region" description="Basic residues" evidence="1">
    <location>
        <begin position="79"/>
        <end position="92"/>
    </location>
</feature>
<dbReference type="GeneID" id="87857855"/>
<evidence type="ECO:0000256" key="1">
    <source>
        <dbReference type="SAM" id="MobiDB-lite"/>
    </source>
</evidence>
<dbReference type="EMBL" id="JAUEPP010000002">
    <property type="protein sequence ID" value="KAK3351477.1"/>
    <property type="molecule type" value="Genomic_DNA"/>
</dbReference>
<reference evidence="2" key="1">
    <citation type="journal article" date="2023" name="Mol. Phylogenet. Evol.">
        <title>Genome-scale phylogeny and comparative genomics of the fungal order Sordariales.</title>
        <authorList>
            <person name="Hensen N."/>
            <person name="Bonometti L."/>
            <person name="Westerberg I."/>
            <person name="Brannstrom I.O."/>
            <person name="Guillou S."/>
            <person name="Cros-Aarteil S."/>
            <person name="Calhoun S."/>
            <person name="Haridas S."/>
            <person name="Kuo A."/>
            <person name="Mondo S."/>
            <person name="Pangilinan J."/>
            <person name="Riley R."/>
            <person name="LaButti K."/>
            <person name="Andreopoulos B."/>
            <person name="Lipzen A."/>
            <person name="Chen C."/>
            <person name="Yan M."/>
            <person name="Daum C."/>
            <person name="Ng V."/>
            <person name="Clum A."/>
            <person name="Steindorff A."/>
            <person name="Ohm R.A."/>
            <person name="Martin F."/>
            <person name="Silar P."/>
            <person name="Natvig D.O."/>
            <person name="Lalanne C."/>
            <person name="Gautier V."/>
            <person name="Ament-Velasquez S.L."/>
            <person name="Kruys A."/>
            <person name="Hutchinson M.I."/>
            <person name="Powell A.J."/>
            <person name="Barry K."/>
            <person name="Miller A.N."/>
            <person name="Grigoriev I.V."/>
            <person name="Debuchy R."/>
            <person name="Gladieux P."/>
            <person name="Hiltunen Thoren M."/>
            <person name="Johannesson H."/>
        </authorList>
    </citation>
    <scope>NUCLEOTIDE SEQUENCE</scope>
    <source>
        <strain evidence="2">CBS 560.94</strain>
    </source>
</reference>
<evidence type="ECO:0000313" key="2">
    <source>
        <dbReference type="EMBL" id="KAK3351477.1"/>
    </source>
</evidence>
<keyword evidence="3" id="KW-1185">Reference proteome</keyword>
<sequence>MVGAFASVLSTAVLRYPVLCGPSRRFDVEPRSKSSTANAGGRTARELYHCPDQRERGTRAQSGQGAEMDIEATSFRGRGGSRRRRACSRHSSRSSFAWSIER</sequence>
<dbReference type="Proteomes" id="UP001278500">
    <property type="component" value="Unassembled WGS sequence"/>
</dbReference>
<protein>
    <submittedName>
        <fullName evidence="2">Uncharacterized protein</fullName>
    </submittedName>
</protein>
<reference evidence="2" key="2">
    <citation type="submission" date="2023-06" db="EMBL/GenBank/DDBJ databases">
        <authorList>
            <consortium name="Lawrence Berkeley National Laboratory"/>
            <person name="Haridas S."/>
            <person name="Hensen N."/>
            <person name="Bonometti L."/>
            <person name="Westerberg I."/>
            <person name="Brannstrom I.O."/>
            <person name="Guillou S."/>
            <person name="Cros-Aarteil S."/>
            <person name="Calhoun S."/>
            <person name="Kuo A."/>
            <person name="Mondo S."/>
            <person name="Pangilinan J."/>
            <person name="Riley R."/>
            <person name="Labutti K."/>
            <person name="Andreopoulos B."/>
            <person name="Lipzen A."/>
            <person name="Chen C."/>
            <person name="Yanf M."/>
            <person name="Daum C."/>
            <person name="Ng V."/>
            <person name="Clum A."/>
            <person name="Steindorff A."/>
            <person name="Ohm R."/>
            <person name="Martin F."/>
            <person name="Silar P."/>
            <person name="Natvig D."/>
            <person name="Lalanne C."/>
            <person name="Gautier V."/>
            <person name="Ament-Velasquez S.L."/>
            <person name="Kruys A."/>
            <person name="Hutchinson M.I."/>
            <person name="Powell A.J."/>
            <person name="Barry K."/>
            <person name="Miller A.N."/>
            <person name="Grigoriev I.V."/>
            <person name="Debuchy R."/>
            <person name="Gladieux P."/>
            <person name="Thoren M.H."/>
            <person name="Johannesson H."/>
        </authorList>
    </citation>
    <scope>NUCLEOTIDE SEQUENCE</scope>
    <source>
        <strain evidence="2">CBS 560.94</strain>
    </source>
</reference>
<proteinExistence type="predicted"/>
<accession>A0AAE0JM00</accession>
<feature type="compositionally biased region" description="Low complexity" evidence="1">
    <location>
        <begin position="93"/>
        <end position="102"/>
    </location>
</feature>
<dbReference type="AlphaFoldDB" id="A0AAE0JM00"/>
<name>A0AAE0JM00_9PEZI</name>
<gene>
    <name evidence="2" type="ORF">B0H65DRAFT_123065</name>
</gene>
<feature type="compositionally biased region" description="Basic and acidic residues" evidence="1">
    <location>
        <begin position="43"/>
        <end position="58"/>
    </location>
</feature>
<feature type="region of interest" description="Disordered" evidence="1">
    <location>
        <begin position="24"/>
        <end position="102"/>
    </location>
</feature>
<dbReference type="RefSeq" id="XP_062684772.1">
    <property type="nucleotide sequence ID" value="XM_062820701.1"/>
</dbReference>
<organism evidence="2 3">
    <name type="scientific">Neurospora tetraspora</name>
    <dbReference type="NCBI Taxonomy" id="94610"/>
    <lineage>
        <taxon>Eukaryota</taxon>
        <taxon>Fungi</taxon>
        <taxon>Dikarya</taxon>
        <taxon>Ascomycota</taxon>
        <taxon>Pezizomycotina</taxon>
        <taxon>Sordariomycetes</taxon>
        <taxon>Sordariomycetidae</taxon>
        <taxon>Sordariales</taxon>
        <taxon>Sordariaceae</taxon>
        <taxon>Neurospora</taxon>
    </lineage>
</organism>
<comment type="caution">
    <text evidence="2">The sequence shown here is derived from an EMBL/GenBank/DDBJ whole genome shotgun (WGS) entry which is preliminary data.</text>
</comment>